<evidence type="ECO:0000256" key="5">
    <source>
        <dbReference type="SAM" id="MobiDB-lite"/>
    </source>
</evidence>
<dbReference type="EMBL" id="CP011035">
    <property type="protein sequence ID" value="ALS34614.1"/>
    <property type="molecule type" value="Genomic_DNA"/>
</dbReference>
<feature type="region of interest" description="Disordered" evidence="5">
    <location>
        <begin position="436"/>
        <end position="458"/>
    </location>
</feature>
<dbReference type="GO" id="GO:0006310">
    <property type="term" value="P:DNA recombination"/>
    <property type="evidence" value="ECO:0007669"/>
    <property type="project" value="UniProtKB-KW"/>
</dbReference>
<dbReference type="AlphaFoldDB" id="A0A0U2LRA5"/>
<dbReference type="RefSeq" id="WP_058374676.1">
    <property type="nucleotide sequence ID" value="NZ_CP011035.1"/>
</dbReference>
<dbReference type="Pfam" id="PF07282">
    <property type="entry name" value="Cas12f1-like_TNB"/>
    <property type="match status" value="1"/>
</dbReference>
<comment type="similarity">
    <text evidence="1">In the C-terminal section; belongs to the transposase 35 family.</text>
</comment>
<proteinExistence type="inferred from homology"/>
<evidence type="ECO:0000256" key="2">
    <source>
        <dbReference type="ARBA" id="ARBA00022578"/>
    </source>
</evidence>
<dbReference type="KEGG" id="ptn:PTRA_b0078"/>
<dbReference type="NCBIfam" id="NF040570">
    <property type="entry name" value="guided_TnpB"/>
    <property type="match status" value="1"/>
</dbReference>
<dbReference type="NCBIfam" id="TIGR01766">
    <property type="entry name" value="IS200/IS605 family accessory protein TnpB-like domain"/>
    <property type="match status" value="1"/>
</dbReference>
<protein>
    <recommendedName>
        <fullName evidence="10">Transposase</fullName>
    </recommendedName>
</protein>
<feature type="region of interest" description="Disordered" evidence="5">
    <location>
        <begin position="247"/>
        <end position="266"/>
    </location>
</feature>
<reference evidence="8 9" key="1">
    <citation type="submission" date="2015-03" db="EMBL/GenBank/DDBJ databases">
        <authorList>
            <person name="Murphy D."/>
        </authorList>
    </citation>
    <scope>NUCLEOTIDE SEQUENCE [LARGE SCALE GENOMIC DNA]</scope>
    <source>
        <strain evidence="8 9">KMM 520</strain>
    </source>
</reference>
<dbReference type="Proteomes" id="UP000065261">
    <property type="component" value="Chromosome II"/>
</dbReference>
<dbReference type="GO" id="GO:0003677">
    <property type="term" value="F:DNA binding"/>
    <property type="evidence" value="ECO:0007669"/>
    <property type="project" value="UniProtKB-KW"/>
</dbReference>
<accession>A0A0U2LRA5</accession>
<dbReference type="InterPro" id="IPR010095">
    <property type="entry name" value="Cas12f1-like_TNB"/>
</dbReference>
<evidence type="ECO:0000256" key="3">
    <source>
        <dbReference type="ARBA" id="ARBA00023125"/>
    </source>
</evidence>
<evidence type="ECO:0000256" key="4">
    <source>
        <dbReference type="ARBA" id="ARBA00023172"/>
    </source>
</evidence>
<dbReference type="GO" id="GO:0032196">
    <property type="term" value="P:transposition"/>
    <property type="evidence" value="ECO:0007669"/>
    <property type="project" value="UniProtKB-KW"/>
</dbReference>
<evidence type="ECO:0000256" key="1">
    <source>
        <dbReference type="ARBA" id="ARBA00008761"/>
    </source>
</evidence>
<evidence type="ECO:0000259" key="6">
    <source>
        <dbReference type="Pfam" id="PF01385"/>
    </source>
</evidence>
<feature type="region of interest" description="Disordered" evidence="5">
    <location>
        <begin position="313"/>
        <end position="333"/>
    </location>
</feature>
<gene>
    <name evidence="8" type="ORF">PTRA_b0078</name>
</gene>
<evidence type="ECO:0000313" key="8">
    <source>
        <dbReference type="EMBL" id="ALS34614.1"/>
    </source>
</evidence>
<sequence>MAIRGFNIEITDKMSSKAATHFARWIGGSNVMRNQKIEESLELIRADKGSDIDQKYAGIKAKPELSFLKEIPPQILRNAASMLFSDINACRSGLRKFPKPKGRNRKRSCVVTKEMFILEPLNEGRALLTFYEKASKKPARMFSIKLDYEPDQLAKQFRISRQGRRFYLSGSYNDGVESATNEELLKGFVAQSLSDDELLSQITGIDRGVKLPIATSDGLRKAYSPETTERLKRLVQKKARYQRILARKKRQNNNKNTRRVESNEQQKLADKIANFDAKTARIRHDFLHQTSKEVVLSAKSIIALEDLKLKNMTKRAKPKRGKHGRGYARNNANAKSSLNRSLLNVALGKLGDFIKYKANDYGKAVVEVSPAGTSQTCHMCGEKNTIRPQQDTLICLNGCGTFHADDNASIVVAQRAVPYIQESTFAEKAKTRKKTAVRKKAVTPPLGSELASTEKSGELETASTDVSLVCSRTQADVRPSSTASLVQRNSLTTMDASVTGVLETR</sequence>
<organism evidence="8">
    <name type="scientific">Pseudoalteromonas translucida KMM 520</name>
    <dbReference type="NCBI Taxonomy" id="1315283"/>
    <lineage>
        <taxon>Bacteria</taxon>
        <taxon>Pseudomonadati</taxon>
        <taxon>Pseudomonadota</taxon>
        <taxon>Gammaproteobacteria</taxon>
        <taxon>Alteromonadales</taxon>
        <taxon>Pseudoalteromonadaceae</taxon>
        <taxon>Pseudoalteromonas</taxon>
    </lineage>
</organism>
<evidence type="ECO:0000313" key="9">
    <source>
        <dbReference type="Proteomes" id="UP000065261"/>
    </source>
</evidence>
<feature type="domain" description="Cas12f1-like TNB" evidence="7">
    <location>
        <begin position="348"/>
        <end position="411"/>
    </location>
</feature>
<feature type="compositionally biased region" description="Basic residues" evidence="5">
    <location>
        <begin position="313"/>
        <end position="326"/>
    </location>
</feature>
<keyword evidence="2" id="KW-0815">Transposition</keyword>
<name>A0A0U2LRA5_9GAMM</name>
<evidence type="ECO:0000259" key="7">
    <source>
        <dbReference type="Pfam" id="PF07282"/>
    </source>
</evidence>
<evidence type="ECO:0008006" key="10">
    <source>
        <dbReference type="Google" id="ProtNLM"/>
    </source>
</evidence>
<keyword evidence="4" id="KW-0233">DNA recombination</keyword>
<dbReference type="Pfam" id="PF01385">
    <property type="entry name" value="OrfB_IS605"/>
    <property type="match status" value="1"/>
</dbReference>
<keyword evidence="3" id="KW-0238">DNA-binding</keyword>
<feature type="domain" description="Probable transposase IS891/IS1136/IS1341" evidence="6">
    <location>
        <begin position="203"/>
        <end position="315"/>
    </location>
</feature>
<dbReference type="InterPro" id="IPR001959">
    <property type="entry name" value="Transposase"/>
</dbReference>
<dbReference type="OrthoDB" id="5915636at2"/>
<dbReference type="PATRIC" id="fig|1315283.4.peg.3206"/>